<name>A0A812S488_9DINO</name>
<dbReference type="Gene3D" id="3.40.50.720">
    <property type="entry name" value="NAD(P)-binding Rossmann-like Domain"/>
    <property type="match status" value="1"/>
</dbReference>
<dbReference type="PANTHER" id="PTHR43157">
    <property type="entry name" value="PHOSPHATIDYLINOSITOL-GLYCAN BIOSYNTHESIS CLASS F PROTEIN-RELATED"/>
    <property type="match status" value="1"/>
</dbReference>
<dbReference type="CDD" id="cd05327">
    <property type="entry name" value="retinol-DH_like_SDR_c_like"/>
    <property type="match status" value="1"/>
</dbReference>
<evidence type="ECO:0000256" key="1">
    <source>
        <dbReference type="ARBA" id="ARBA00023002"/>
    </source>
</evidence>
<dbReference type="GO" id="GO:0016491">
    <property type="term" value="F:oxidoreductase activity"/>
    <property type="evidence" value="ECO:0007669"/>
    <property type="project" value="UniProtKB-KW"/>
</dbReference>
<keyword evidence="1" id="KW-0560">Oxidoreductase</keyword>
<evidence type="ECO:0000313" key="3">
    <source>
        <dbReference type="Proteomes" id="UP000601435"/>
    </source>
</evidence>
<comment type="caution">
    <text evidence="2">The sequence shown here is derived from an EMBL/GenBank/DDBJ whole genome shotgun (WGS) entry which is preliminary data.</text>
</comment>
<dbReference type="Proteomes" id="UP000601435">
    <property type="component" value="Unassembled WGS sequence"/>
</dbReference>
<dbReference type="OrthoDB" id="1274115at2759"/>
<dbReference type="AlphaFoldDB" id="A0A812S488"/>
<sequence>MARVVRSTAFRRTCTRRGAVAVAAAAWAAFAASSRSPGDRAFFSIFGGAMKPAGKQIPPAEVVGAALRSADGPNKQSTAWEVLDTTRLPNQTALVTGANSGIGYYTALALAYGGAQVLLACRDPKRGEAAKKAMEEALQDAGRPAPTIEVVELDLSSLSSVRMFTTTFLKEGRPLHLLCLNAGVMAIPKFETSRDGFEMQFATNHLGHFALTRALATRIAESAPARVVTLASEAHRAPNQAYDLSDWPPSAAKYGDWRAYQQSKLANILFAREFSKRVALIPGGDLVSSNAVHPGVISTPLGRQQVLKGKVLLGVFQDRDEVQGAATSVFCLTAPQVEGVTGEYFRDCAATKPSEFATDTEAARRLWELSEELLVKEGFFVGAGEEG</sequence>
<gene>
    <name evidence="2" type="primary">TIC32</name>
    <name evidence="2" type="ORF">SNEC2469_LOCUS13116</name>
</gene>
<dbReference type="SUPFAM" id="SSF51735">
    <property type="entry name" value="NAD(P)-binding Rossmann-fold domains"/>
    <property type="match status" value="1"/>
</dbReference>
<reference evidence="2" key="1">
    <citation type="submission" date="2021-02" db="EMBL/GenBank/DDBJ databases">
        <authorList>
            <person name="Dougan E. K."/>
            <person name="Rhodes N."/>
            <person name="Thang M."/>
            <person name="Chan C."/>
        </authorList>
    </citation>
    <scope>NUCLEOTIDE SEQUENCE</scope>
</reference>
<dbReference type="PANTHER" id="PTHR43157:SF31">
    <property type="entry name" value="PHOSPHATIDYLINOSITOL-GLYCAN BIOSYNTHESIS CLASS F PROTEIN"/>
    <property type="match status" value="1"/>
</dbReference>
<proteinExistence type="predicted"/>
<accession>A0A812S488</accession>
<protein>
    <submittedName>
        <fullName evidence="2">TIC32 protein</fullName>
    </submittedName>
</protein>
<keyword evidence="3" id="KW-1185">Reference proteome</keyword>
<dbReference type="PRINTS" id="PR00081">
    <property type="entry name" value="GDHRDH"/>
</dbReference>
<dbReference type="InterPro" id="IPR036291">
    <property type="entry name" value="NAD(P)-bd_dom_sf"/>
</dbReference>
<evidence type="ECO:0000313" key="2">
    <source>
        <dbReference type="EMBL" id="CAE7466977.1"/>
    </source>
</evidence>
<dbReference type="InterPro" id="IPR002347">
    <property type="entry name" value="SDR_fam"/>
</dbReference>
<organism evidence="2 3">
    <name type="scientific">Symbiodinium necroappetens</name>
    <dbReference type="NCBI Taxonomy" id="1628268"/>
    <lineage>
        <taxon>Eukaryota</taxon>
        <taxon>Sar</taxon>
        <taxon>Alveolata</taxon>
        <taxon>Dinophyceae</taxon>
        <taxon>Suessiales</taxon>
        <taxon>Symbiodiniaceae</taxon>
        <taxon>Symbiodinium</taxon>
    </lineage>
</organism>
<dbReference type="EMBL" id="CAJNJA010020920">
    <property type="protein sequence ID" value="CAE7466977.1"/>
    <property type="molecule type" value="Genomic_DNA"/>
</dbReference>
<dbReference type="Pfam" id="PF00106">
    <property type="entry name" value="adh_short"/>
    <property type="match status" value="1"/>
</dbReference>